<dbReference type="InterPro" id="IPR000249">
    <property type="entry name" value="BMC_dom"/>
</dbReference>
<comment type="subcellular location">
    <subcellularLocation>
        <location evidence="1">Bacterial microcompartment</location>
    </subcellularLocation>
</comment>
<dbReference type="OrthoDB" id="9791973at2"/>
<evidence type="ECO:0000259" key="4">
    <source>
        <dbReference type="PROSITE" id="PS51930"/>
    </source>
</evidence>
<proteinExistence type="inferred from homology"/>
<dbReference type="InterPro" id="IPR011238">
    <property type="entry name" value="Micro_shell_prot_PduT"/>
</dbReference>
<organism evidence="5 6">
    <name type="scientific">Clostridium grantii DSM 8605</name>
    <dbReference type="NCBI Taxonomy" id="1121316"/>
    <lineage>
        <taxon>Bacteria</taxon>
        <taxon>Bacillati</taxon>
        <taxon>Bacillota</taxon>
        <taxon>Clostridia</taxon>
        <taxon>Eubacteriales</taxon>
        <taxon>Clostridiaceae</taxon>
        <taxon>Clostridium</taxon>
    </lineage>
</organism>
<evidence type="ECO:0000313" key="6">
    <source>
        <dbReference type="Proteomes" id="UP000184447"/>
    </source>
</evidence>
<dbReference type="PANTHER" id="PTHR33941">
    <property type="entry name" value="PROPANEDIOL UTILIZATION PROTEIN PDUA"/>
    <property type="match status" value="1"/>
</dbReference>
<evidence type="ECO:0000256" key="1">
    <source>
        <dbReference type="ARBA" id="ARBA00024322"/>
    </source>
</evidence>
<feature type="domain" description="BMC" evidence="4">
    <location>
        <begin position="3"/>
        <end position="85"/>
    </location>
</feature>
<sequence length="181" mass="18727">MDAIGMIELNSIARGIETADHMVKAANVELIMAKPVCPGKYVILISGDVGSVESSVKVGEEIGAQYVVDKLLIPRVHHQLIGAINQATEINDVNAVGVLEYFSIATAIVGADAAAKTAQVELIEVRLGIGIGGKAFVTLSGDISAVHAAVEAGAKVGKDNGFLVNKAVIPSPSKEVFAKLL</sequence>
<evidence type="ECO:0000256" key="2">
    <source>
        <dbReference type="ARBA" id="ARBA00024446"/>
    </source>
</evidence>
<dbReference type="Gene3D" id="3.30.70.1710">
    <property type="match status" value="2"/>
</dbReference>
<dbReference type="InterPro" id="IPR037233">
    <property type="entry name" value="CcmK-like_sf"/>
</dbReference>
<dbReference type="GO" id="GO:0031469">
    <property type="term" value="C:bacterial microcompartment"/>
    <property type="evidence" value="ECO:0007669"/>
    <property type="project" value="UniProtKB-SubCell"/>
</dbReference>
<dbReference type="EMBL" id="FQXM01000017">
    <property type="protein sequence ID" value="SHH86743.1"/>
    <property type="molecule type" value="Genomic_DNA"/>
</dbReference>
<accession>A0A1M5WHM1</accession>
<dbReference type="CDD" id="cd07053">
    <property type="entry name" value="BMC_PduT_repeat1"/>
    <property type="match status" value="1"/>
</dbReference>
<keyword evidence="2" id="KW-1283">Bacterial microcompartment</keyword>
<dbReference type="SMART" id="SM00877">
    <property type="entry name" value="BMC"/>
    <property type="match status" value="2"/>
</dbReference>
<comment type="similarity">
    <text evidence="3">Belongs to the bacterial microcompartments protein family.</text>
</comment>
<protein>
    <submittedName>
        <fullName evidence="5">Carboxysome shell and ethanolamine utilization microcompartment protein CcmL/EutN</fullName>
    </submittedName>
</protein>
<dbReference type="AlphaFoldDB" id="A0A1M5WHM1"/>
<reference evidence="5 6" key="1">
    <citation type="submission" date="2016-11" db="EMBL/GenBank/DDBJ databases">
        <authorList>
            <person name="Jaros S."/>
            <person name="Januszkiewicz K."/>
            <person name="Wedrychowicz H."/>
        </authorList>
    </citation>
    <scope>NUCLEOTIDE SEQUENCE [LARGE SCALE GENOMIC DNA]</scope>
    <source>
        <strain evidence="5 6">DSM 8605</strain>
    </source>
</reference>
<dbReference type="PROSITE" id="PS51930">
    <property type="entry name" value="BMC_2"/>
    <property type="match status" value="2"/>
</dbReference>
<dbReference type="InterPro" id="IPR044872">
    <property type="entry name" value="CcmK/CsoS1_BMC"/>
</dbReference>
<dbReference type="InterPro" id="IPR050575">
    <property type="entry name" value="BMC_shell"/>
</dbReference>
<dbReference type="PIRSF" id="PIRSF034834">
    <property type="entry name" value="PduT"/>
    <property type="match status" value="1"/>
</dbReference>
<dbReference type="STRING" id="1121316.SAMN02745207_02901"/>
<keyword evidence="6" id="KW-1185">Reference proteome</keyword>
<feature type="domain" description="BMC" evidence="4">
    <location>
        <begin position="95"/>
        <end position="181"/>
    </location>
</feature>
<dbReference type="RefSeq" id="WP_073339130.1">
    <property type="nucleotide sequence ID" value="NZ_FQXM01000017.1"/>
</dbReference>
<dbReference type="SUPFAM" id="SSF143414">
    <property type="entry name" value="CcmK-like"/>
    <property type="match status" value="2"/>
</dbReference>
<dbReference type="CDD" id="cd07054">
    <property type="entry name" value="BMC_PduT_repeat2"/>
    <property type="match status" value="1"/>
</dbReference>
<dbReference type="Proteomes" id="UP000184447">
    <property type="component" value="Unassembled WGS sequence"/>
</dbReference>
<dbReference type="Pfam" id="PF00936">
    <property type="entry name" value="BMC"/>
    <property type="match status" value="2"/>
</dbReference>
<dbReference type="PANTHER" id="PTHR33941:SF11">
    <property type="entry name" value="BACTERIAL MICROCOMPARTMENT SHELL PROTEIN PDUJ"/>
    <property type="match status" value="1"/>
</dbReference>
<evidence type="ECO:0000313" key="5">
    <source>
        <dbReference type="EMBL" id="SHH86743.1"/>
    </source>
</evidence>
<gene>
    <name evidence="5" type="ORF">SAMN02745207_02901</name>
</gene>
<evidence type="ECO:0000256" key="3">
    <source>
        <dbReference type="PROSITE-ProRule" id="PRU01278"/>
    </source>
</evidence>
<name>A0A1M5WHM1_9CLOT</name>